<comment type="subunit">
    <text evidence="3">Homotrimer.</text>
</comment>
<gene>
    <name evidence="9" type="ORF">MGAL_10B008428</name>
</gene>
<sequence length="260" mass="30004">MLSLMWQKFLMVTTRVVQYYANVTGYLNYFFLFPNIKAIQLKEVAYGKLSSQSSVYGSDKSHNAVDGDLNTYMHTEQELSPYWMVDLGQIYQIKRIEIFNRRQGTILTGQRLHDLDITVGRSHTIEEMHLCAYYAGPAQLGDHLVFECQHAEKVRFVKLMIRGIEILHVAEVNVYALEDSRFGQRLHDLDITVGRSHTIEEMHLCAYYAGPAQLGDHLVFECQHAEKVRFVKLMIRGIEILHVAEVNVYALEDSRFGEIV</sequence>
<dbReference type="GO" id="GO:0046872">
    <property type="term" value="F:metal ion binding"/>
    <property type="evidence" value="ECO:0007669"/>
    <property type="project" value="UniProtKB-KW"/>
</dbReference>
<accession>A0A8B6DMS1</accession>
<comment type="function">
    <text evidence="1">Acts as a defensive agent. Recognizes blood group fucosylated oligosaccharides including A, B, H and Lewis B-type antigens. Does not recognize Lewis A antigen and has low affinity for monovalent haptens.</text>
</comment>
<evidence type="ECO:0000259" key="8">
    <source>
        <dbReference type="SMART" id="SM00607"/>
    </source>
</evidence>
<dbReference type="Pfam" id="PF22633">
    <property type="entry name" value="F5_F8_type_C_2"/>
    <property type="match status" value="1"/>
</dbReference>
<keyword evidence="4" id="KW-0479">Metal-binding</keyword>
<dbReference type="InterPro" id="IPR008979">
    <property type="entry name" value="Galactose-bd-like_sf"/>
</dbReference>
<evidence type="ECO:0000256" key="7">
    <source>
        <dbReference type="ARBA" id="ARBA00023157"/>
    </source>
</evidence>
<dbReference type="GO" id="GO:0042806">
    <property type="term" value="F:fucose binding"/>
    <property type="evidence" value="ECO:0007669"/>
    <property type="project" value="UniProtKB-ARBA"/>
</dbReference>
<evidence type="ECO:0000313" key="9">
    <source>
        <dbReference type="EMBL" id="VDI21507.1"/>
    </source>
</evidence>
<dbReference type="GO" id="GO:0001868">
    <property type="term" value="P:regulation of complement activation, lectin pathway"/>
    <property type="evidence" value="ECO:0007669"/>
    <property type="project" value="UniProtKB-ARBA"/>
</dbReference>
<dbReference type="OrthoDB" id="6161740at2759"/>
<evidence type="ECO:0000256" key="6">
    <source>
        <dbReference type="ARBA" id="ARBA00022837"/>
    </source>
</evidence>
<name>A0A8B6DMS1_MYTGA</name>
<evidence type="ECO:0000256" key="5">
    <source>
        <dbReference type="ARBA" id="ARBA00022734"/>
    </source>
</evidence>
<evidence type="ECO:0000256" key="3">
    <source>
        <dbReference type="ARBA" id="ARBA00011233"/>
    </source>
</evidence>
<organism evidence="9 10">
    <name type="scientific">Mytilus galloprovincialis</name>
    <name type="common">Mediterranean mussel</name>
    <dbReference type="NCBI Taxonomy" id="29158"/>
    <lineage>
        <taxon>Eukaryota</taxon>
        <taxon>Metazoa</taxon>
        <taxon>Spiralia</taxon>
        <taxon>Lophotrochozoa</taxon>
        <taxon>Mollusca</taxon>
        <taxon>Bivalvia</taxon>
        <taxon>Autobranchia</taxon>
        <taxon>Pteriomorphia</taxon>
        <taxon>Mytilida</taxon>
        <taxon>Mytiloidea</taxon>
        <taxon>Mytilidae</taxon>
        <taxon>Mytilinae</taxon>
        <taxon>Mytilus</taxon>
    </lineage>
</organism>
<dbReference type="PANTHER" id="PTHR45713:SF6">
    <property type="entry name" value="F5_8 TYPE C DOMAIN-CONTAINING PROTEIN"/>
    <property type="match status" value="1"/>
</dbReference>
<evidence type="ECO:0000313" key="10">
    <source>
        <dbReference type="Proteomes" id="UP000596742"/>
    </source>
</evidence>
<feature type="domain" description="Fucolectin tachylectin-4 pentraxin-1" evidence="8">
    <location>
        <begin position="41"/>
        <end position="178"/>
    </location>
</feature>
<dbReference type="InterPro" id="IPR006585">
    <property type="entry name" value="FTP1"/>
</dbReference>
<evidence type="ECO:0000256" key="2">
    <source>
        <dbReference type="ARBA" id="ARBA00010147"/>
    </source>
</evidence>
<comment type="similarity">
    <text evidence="2">Belongs to the fucolectin family.</text>
</comment>
<keyword evidence="5" id="KW-0430">Lectin</keyword>
<dbReference type="Gene3D" id="2.60.120.260">
    <property type="entry name" value="Galactose-binding domain-like"/>
    <property type="match status" value="2"/>
</dbReference>
<keyword evidence="10" id="KW-1185">Reference proteome</keyword>
<keyword evidence="7" id="KW-1015">Disulfide bond</keyword>
<dbReference type="InterPro" id="IPR051941">
    <property type="entry name" value="BG_Antigen-Binding_Lectin"/>
</dbReference>
<dbReference type="PANTHER" id="PTHR45713">
    <property type="entry name" value="FTP DOMAIN-CONTAINING PROTEIN"/>
    <property type="match status" value="1"/>
</dbReference>
<evidence type="ECO:0000256" key="4">
    <source>
        <dbReference type="ARBA" id="ARBA00022723"/>
    </source>
</evidence>
<dbReference type="SMART" id="SM00607">
    <property type="entry name" value="FTP"/>
    <property type="match status" value="1"/>
</dbReference>
<protein>
    <recommendedName>
        <fullName evidence="8">Fucolectin tachylectin-4 pentraxin-1 domain-containing protein</fullName>
    </recommendedName>
</protein>
<reference evidence="9" key="1">
    <citation type="submission" date="2018-11" db="EMBL/GenBank/DDBJ databases">
        <authorList>
            <person name="Alioto T."/>
            <person name="Alioto T."/>
        </authorList>
    </citation>
    <scope>NUCLEOTIDE SEQUENCE</scope>
</reference>
<comment type="caution">
    <text evidence="9">The sequence shown here is derived from an EMBL/GenBank/DDBJ whole genome shotgun (WGS) entry which is preliminary data.</text>
</comment>
<dbReference type="EMBL" id="UYJE01003683">
    <property type="protein sequence ID" value="VDI21507.1"/>
    <property type="molecule type" value="Genomic_DNA"/>
</dbReference>
<dbReference type="Proteomes" id="UP000596742">
    <property type="component" value="Unassembled WGS sequence"/>
</dbReference>
<dbReference type="SUPFAM" id="SSF49785">
    <property type="entry name" value="Galactose-binding domain-like"/>
    <property type="match status" value="1"/>
</dbReference>
<keyword evidence="6" id="KW-0106">Calcium</keyword>
<evidence type="ECO:0000256" key="1">
    <source>
        <dbReference type="ARBA" id="ARBA00002219"/>
    </source>
</evidence>
<dbReference type="GO" id="GO:0010185">
    <property type="term" value="P:regulation of cellular defense response"/>
    <property type="evidence" value="ECO:0007669"/>
    <property type="project" value="UniProtKB-ARBA"/>
</dbReference>
<dbReference type="AlphaFoldDB" id="A0A8B6DMS1"/>
<proteinExistence type="inferred from homology"/>